<feature type="domain" description="ABC transporter" evidence="10">
    <location>
        <begin position="393"/>
        <end position="592"/>
    </location>
</feature>
<keyword evidence="2" id="KW-0813">Transport</keyword>
<feature type="transmembrane region" description="Helical" evidence="9">
    <location>
        <begin position="177"/>
        <end position="200"/>
    </location>
</feature>
<organism evidence="12 13">
    <name type="scientific">Ottowia thiooxydans</name>
    <dbReference type="NCBI Taxonomy" id="219182"/>
    <lineage>
        <taxon>Bacteria</taxon>
        <taxon>Pseudomonadati</taxon>
        <taxon>Pseudomonadota</taxon>
        <taxon>Betaproteobacteria</taxon>
        <taxon>Burkholderiales</taxon>
        <taxon>Comamonadaceae</taxon>
        <taxon>Ottowia</taxon>
    </lineage>
</organism>
<comment type="subcellular location">
    <subcellularLocation>
        <location evidence="1">Cell membrane</location>
        <topology evidence="1">Multi-pass membrane protein</topology>
    </subcellularLocation>
</comment>
<dbReference type="InterPro" id="IPR003439">
    <property type="entry name" value="ABC_transporter-like_ATP-bd"/>
</dbReference>
<evidence type="ECO:0000256" key="1">
    <source>
        <dbReference type="ARBA" id="ARBA00004651"/>
    </source>
</evidence>
<dbReference type="PROSITE" id="PS50893">
    <property type="entry name" value="ABC_TRANSPORTER_2"/>
    <property type="match status" value="1"/>
</dbReference>
<dbReference type="InterPro" id="IPR011527">
    <property type="entry name" value="ABC1_TM_dom"/>
</dbReference>
<evidence type="ECO:0000259" key="11">
    <source>
        <dbReference type="PROSITE" id="PS50929"/>
    </source>
</evidence>
<feature type="transmembrane region" description="Helical" evidence="9">
    <location>
        <begin position="212"/>
        <end position="232"/>
    </location>
</feature>
<protein>
    <submittedName>
        <fullName evidence="12">ATP-binding cassette transporter</fullName>
    </submittedName>
</protein>
<dbReference type="InterPro" id="IPR003593">
    <property type="entry name" value="AAA+_ATPase"/>
</dbReference>
<evidence type="ECO:0000256" key="9">
    <source>
        <dbReference type="SAM" id="Phobius"/>
    </source>
</evidence>
<reference evidence="12 13" key="1">
    <citation type="submission" date="2024-06" db="EMBL/GenBank/DDBJ databases">
        <title>Sorghum-associated microbial communities from plants grown in Nebraska, USA.</title>
        <authorList>
            <person name="Schachtman D."/>
        </authorList>
    </citation>
    <scope>NUCLEOTIDE SEQUENCE [LARGE SCALE GENOMIC DNA]</scope>
    <source>
        <strain evidence="12 13">2709</strain>
    </source>
</reference>
<dbReference type="Gene3D" id="1.20.1560.10">
    <property type="entry name" value="ABC transporter type 1, transmembrane domain"/>
    <property type="match status" value="1"/>
</dbReference>
<dbReference type="EMBL" id="JBEPSH010000002">
    <property type="protein sequence ID" value="MET4576129.1"/>
    <property type="molecule type" value="Genomic_DNA"/>
</dbReference>
<dbReference type="SMART" id="SM00382">
    <property type="entry name" value="AAA"/>
    <property type="match status" value="1"/>
</dbReference>
<feature type="transmembrane region" description="Helical" evidence="9">
    <location>
        <begin position="74"/>
        <end position="96"/>
    </location>
</feature>
<evidence type="ECO:0000313" key="13">
    <source>
        <dbReference type="Proteomes" id="UP001549320"/>
    </source>
</evidence>
<evidence type="ECO:0000256" key="4">
    <source>
        <dbReference type="ARBA" id="ARBA00022692"/>
    </source>
</evidence>
<dbReference type="Gene3D" id="3.40.50.300">
    <property type="entry name" value="P-loop containing nucleotide triphosphate hydrolases"/>
    <property type="match status" value="1"/>
</dbReference>
<dbReference type="GO" id="GO:0005524">
    <property type="term" value="F:ATP binding"/>
    <property type="evidence" value="ECO:0007669"/>
    <property type="project" value="UniProtKB-KW"/>
</dbReference>
<keyword evidence="7 9" id="KW-1133">Transmembrane helix</keyword>
<comment type="caution">
    <text evidence="12">The sequence shown here is derived from an EMBL/GenBank/DDBJ whole genome shotgun (WGS) entry which is preliminary data.</text>
</comment>
<dbReference type="CDD" id="cd03223">
    <property type="entry name" value="ABCD_peroxisomal_ALDP"/>
    <property type="match status" value="1"/>
</dbReference>
<evidence type="ECO:0000256" key="2">
    <source>
        <dbReference type="ARBA" id="ARBA00022448"/>
    </source>
</evidence>
<sequence length="592" mass="66648">MNWSEKLSRFRGFLSQVWQLSLPYFQSEEKWRARAMLAAVVVLNLAAVYMLVLLNDWNRVFYDALQNKDQGIFWSQLGRFTYLAMIFIAIAIYRFYLTQLLQVRWRAWMTRQMMGRWLSGHAFYGMELARFTDSDTAPLTATGLPAPGQRVPDNPDQRLQEDVNLFTAQTVGLSMGFLNAVVTLASFVGILWALSGSFSFSLGGESFTIPGFMVWMALLYCGVGSVLTHYIGRPLIGLNFAQQKKEADFRHHLMRVREYSESIALDKGEALENRNLDTRFSAVFVNYLKLIAKQKQLVGFTNLFGQAAMVFPFIVAAPRFFSGAIQLGELMQISNAFDRVQTALSWFVDNYDSLASWRATTERLTSFEAALSRQNQTQTAVENVAPAEGFSGVETRDLTVQLPTGVTLLQSANLKAAPGQHTLLQGPSGSGKSTLFRSLAGIWPWARGKVTMPKDAMFIPQRPYFPDGSLRAALAYPELESQYTDQALQEALRQALLPGLIDRLDDYDNWTQKLSGGEQQRLAIARVFLKNPAWVMADEATSALDVPTEQALYERLRDMTEQAGGALISIAHRPTVTPFHNHFWKMRPDQAN</sequence>
<dbReference type="PANTHER" id="PTHR11384">
    <property type="entry name" value="ATP-BINDING CASSETTE, SUB-FAMILY D MEMBER"/>
    <property type="match status" value="1"/>
</dbReference>
<dbReference type="Pfam" id="PF06472">
    <property type="entry name" value="ABC_membrane_2"/>
    <property type="match status" value="1"/>
</dbReference>
<dbReference type="SUPFAM" id="SSF90123">
    <property type="entry name" value="ABC transporter transmembrane region"/>
    <property type="match status" value="1"/>
</dbReference>
<keyword evidence="3" id="KW-1003">Cell membrane</keyword>
<evidence type="ECO:0000256" key="6">
    <source>
        <dbReference type="ARBA" id="ARBA00022840"/>
    </source>
</evidence>
<gene>
    <name evidence="12" type="ORF">ABIE13_001229</name>
</gene>
<dbReference type="PROSITE" id="PS50929">
    <property type="entry name" value="ABC_TM1F"/>
    <property type="match status" value="1"/>
</dbReference>
<dbReference type="InterPro" id="IPR036640">
    <property type="entry name" value="ABC1_TM_sf"/>
</dbReference>
<evidence type="ECO:0000256" key="5">
    <source>
        <dbReference type="ARBA" id="ARBA00022741"/>
    </source>
</evidence>
<dbReference type="Proteomes" id="UP001549320">
    <property type="component" value="Unassembled WGS sequence"/>
</dbReference>
<feature type="transmembrane region" description="Helical" evidence="9">
    <location>
        <begin position="35"/>
        <end position="54"/>
    </location>
</feature>
<proteinExistence type="predicted"/>
<dbReference type="InterPro" id="IPR027417">
    <property type="entry name" value="P-loop_NTPase"/>
</dbReference>
<dbReference type="PANTHER" id="PTHR11384:SF59">
    <property type="entry name" value="LYSOSOMAL COBALAMIN TRANSPORTER ABCD4"/>
    <property type="match status" value="1"/>
</dbReference>
<keyword evidence="8 9" id="KW-0472">Membrane</keyword>
<keyword evidence="5" id="KW-0547">Nucleotide-binding</keyword>
<dbReference type="InterPro" id="IPR017871">
    <property type="entry name" value="ABC_transporter-like_CS"/>
</dbReference>
<evidence type="ECO:0000313" key="12">
    <source>
        <dbReference type="EMBL" id="MET4576129.1"/>
    </source>
</evidence>
<feature type="transmembrane region" description="Helical" evidence="9">
    <location>
        <begin position="297"/>
        <end position="321"/>
    </location>
</feature>
<evidence type="ECO:0000259" key="10">
    <source>
        <dbReference type="PROSITE" id="PS50893"/>
    </source>
</evidence>
<accession>A0ABV2Q521</accession>
<dbReference type="Pfam" id="PF00005">
    <property type="entry name" value="ABC_tran"/>
    <property type="match status" value="1"/>
</dbReference>
<keyword evidence="13" id="KW-1185">Reference proteome</keyword>
<evidence type="ECO:0000256" key="7">
    <source>
        <dbReference type="ARBA" id="ARBA00022989"/>
    </source>
</evidence>
<dbReference type="PROSITE" id="PS00211">
    <property type="entry name" value="ABC_TRANSPORTER_1"/>
    <property type="match status" value="1"/>
</dbReference>
<feature type="domain" description="ABC transmembrane type-1" evidence="11">
    <location>
        <begin position="38"/>
        <end position="356"/>
    </location>
</feature>
<evidence type="ECO:0000256" key="3">
    <source>
        <dbReference type="ARBA" id="ARBA00022475"/>
    </source>
</evidence>
<dbReference type="RefSeq" id="WP_354442026.1">
    <property type="nucleotide sequence ID" value="NZ_JBEPSH010000002.1"/>
</dbReference>
<dbReference type="InterPro" id="IPR050835">
    <property type="entry name" value="ABC_transporter_sub-D"/>
</dbReference>
<keyword evidence="4 9" id="KW-0812">Transmembrane</keyword>
<dbReference type="SUPFAM" id="SSF52540">
    <property type="entry name" value="P-loop containing nucleoside triphosphate hydrolases"/>
    <property type="match status" value="1"/>
</dbReference>
<evidence type="ECO:0000256" key="8">
    <source>
        <dbReference type="ARBA" id="ARBA00023136"/>
    </source>
</evidence>
<keyword evidence="6 12" id="KW-0067">ATP-binding</keyword>
<name>A0ABV2Q521_9BURK</name>